<feature type="transmembrane region" description="Helical" evidence="1">
    <location>
        <begin position="47"/>
        <end position="68"/>
    </location>
</feature>
<accession>A0ABQ4EDN5</accession>
<keyword evidence="3" id="KW-1185">Reference proteome</keyword>
<keyword evidence="1" id="KW-1133">Transmembrane helix</keyword>
<reference evidence="2 3" key="1">
    <citation type="submission" date="2021-01" db="EMBL/GenBank/DDBJ databases">
        <title>Whole genome shotgun sequence of Plantactinospora endophytica NBRC 110450.</title>
        <authorList>
            <person name="Komaki H."/>
            <person name="Tamura T."/>
        </authorList>
    </citation>
    <scope>NUCLEOTIDE SEQUENCE [LARGE SCALE GENOMIC DNA]</scope>
    <source>
        <strain evidence="2 3">NBRC 110450</strain>
    </source>
</reference>
<comment type="caution">
    <text evidence="2">The sequence shown here is derived from an EMBL/GenBank/DDBJ whole genome shotgun (WGS) entry which is preliminary data.</text>
</comment>
<feature type="transmembrane region" description="Helical" evidence="1">
    <location>
        <begin position="21"/>
        <end position="41"/>
    </location>
</feature>
<dbReference type="InterPro" id="IPR045924">
    <property type="entry name" value="DUF6343"/>
</dbReference>
<gene>
    <name evidence="2" type="ORF">Pen02_77740</name>
</gene>
<sequence>MAARSQPRGAKGTVGHPYSALNLRLVLASFGLVICVGLGVLAVWAGLVVLAVVLGILAVAAVVDLVVVQRRRAARRREEPPGTRHSMFE</sequence>
<keyword evidence="1" id="KW-0472">Membrane</keyword>
<evidence type="ECO:0000313" key="2">
    <source>
        <dbReference type="EMBL" id="GIG92838.1"/>
    </source>
</evidence>
<dbReference type="RefSeq" id="WP_203871163.1">
    <property type="nucleotide sequence ID" value="NZ_BONW01000047.1"/>
</dbReference>
<evidence type="ECO:0000256" key="1">
    <source>
        <dbReference type="SAM" id="Phobius"/>
    </source>
</evidence>
<proteinExistence type="predicted"/>
<evidence type="ECO:0000313" key="3">
    <source>
        <dbReference type="Proteomes" id="UP000646749"/>
    </source>
</evidence>
<evidence type="ECO:0008006" key="4">
    <source>
        <dbReference type="Google" id="ProtNLM"/>
    </source>
</evidence>
<dbReference type="Pfam" id="PF19870">
    <property type="entry name" value="DUF6343"/>
    <property type="match status" value="1"/>
</dbReference>
<protein>
    <recommendedName>
        <fullName evidence="4">DUF3040 domain-containing protein</fullName>
    </recommendedName>
</protein>
<dbReference type="EMBL" id="BONW01000047">
    <property type="protein sequence ID" value="GIG92838.1"/>
    <property type="molecule type" value="Genomic_DNA"/>
</dbReference>
<dbReference type="Proteomes" id="UP000646749">
    <property type="component" value="Unassembled WGS sequence"/>
</dbReference>
<keyword evidence="1" id="KW-0812">Transmembrane</keyword>
<name>A0ABQ4EDN5_9ACTN</name>
<organism evidence="2 3">
    <name type="scientific">Plantactinospora endophytica</name>
    <dbReference type="NCBI Taxonomy" id="673535"/>
    <lineage>
        <taxon>Bacteria</taxon>
        <taxon>Bacillati</taxon>
        <taxon>Actinomycetota</taxon>
        <taxon>Actinomycetes</taxon>
        <taxon>Micromonosporales</taxon>
        <taxon>Micromonosporaceae</taxon>
        <taxon>Plantactinospora</taxon>
    </lineage>
</organism>